<dbReference type="InParanoid" id="C3ZXP7"/>
<dbReference type="AlphaFoldDB" id="C3ZXP7"/>
<proteinExistence type="predicted"/>
<evidence type="ECO:0000313" key="1">
    <source>
        <dbReference type="EMBL" id="EEN42710.1"/>
    </source>
</evidence>
<sequence>MPFVCVHTTSTTSTSIHLIYMSVCLDRPYLSSRDMLLHFLFVFPFPSCYGLPPLARLAVGAVLDVMARLIAVEASSPRAIPSVVGAAGPCPASHQTLRRRRCFGELEAPALDPMPGRDGWVSVASRLGWGGGHMHDLLCSPQLHPSLLRLLRETELLFRHQHLSHIFPYGRAGGCARKENLHLFKPPQPLVASLLSRPPHGRLQPGWIQMDKLVLLPVVLC</sequence>
<gene>
    <name evidence="1" type="ORF">BRAFLDRAFT_131130</name>
</gene>
<dbReference type="EMBL" id="GG666714">
    <property type="protein sequence ID" value="EEN42710.1"/>
    <property type="molecule type" value="Genomic_DNA"/>
</dbReference>
<name>C3ZXP7_BRAFL</name>
<protein>
    <submittedName>
        <fullName evidence="1">Uncharacterized protein</fullName>
    </submittedName>
</protein>
<reference evidence="1" key="1">
    <citation type="journal article" date="2008" name="Nature">
        <title>The amphioxus genome and the evolution of the chordate karyotype.</title>
        <authorList>
            <consortium name="US DOE Joint Genome Institute (JGI-PGF)"/>
            <person name="Putnam N.H."/>
            <person name="Butts T."/>
            <person name="Ferrier D.E.K."/>
            <person name="Furlong R.F."/>
            <person name="Hellsten U."/>
            <person name="Kawashima T."/>
            <person name="Robinson-Rechavi M."/>
            <person name="Shoguchi E."/>
            <person name="Terry A."/>
            <person name="Yu J.-K."/>
            <person name="Benito-Gutierrez E.L."/>
            <person name="Dubchak I."/>
            <person name="Garcia-Fernandez J."/>
            <person name="Gibson-Brown J.J."/>
            <person name="Grigoriev I.V."/>
            <person name="Horton A.C."/>
            <person name="de Jong P.J."/>
            <person name="Jurka J."/>
            <person name="Kapitonov V.V."/>
            <person name="Kohara Y."/>
            <person name="Kuroki Y."/>
            <person name="Lindquist E."/>
            <person name="Lucas S."/>
            <person name="Osoegawa K."/>
            <person name="Pennacchio L.A."/>
            <person name="Salamov A.A."/>
            <person name="Satou Y."/>
            <person name="Sauka-Spengler T."/>
            <person name="Schmutz J."/>
            <person name="Shin-I T."/>
            <person name="Toyoda A."/>
            <person name="Bronner-Fraser M."/>
            <person name="Fujiyama A."/>
            <person name="Holland L.Z."/>
            <person name="Holland P.W.H."/>
            <person name="Satoh N."/>
            <person name="Rokhsar D.S."/>
        </authorList>
    </citation>
    <scope>NUCLEOTIDE SEQUENCE [LARGE SCALE GENOMIC DNA]</scope>
    <source>
        <strain evidence="1">S238N-H82</strain>
        <tissue evidence="1">Testes</tissue>
    </source>
</reference>
<accession>C3ZXP7</accession>
<organism>
    <name type="scientific">Branchiostoma floridae</name>
    <name type="common">Florida lancelet</name>
    <name type="synonym">Amphioxus</name>
    <dbReference type="NCBI Taxonomy" id="7739"/>
    <lineage>
        <taxon>Eukaryota</taxon>
        <taxon>Metazoa</taxon>
        <taxon>Chordata</taxon>
        <taxon>Cephalochordata</taxon>
        <taxon>Leptocardii</taxon>
        <taxon>Amphioxiformes</taxon>
        <taxon>Branchiostomatidae</taxon>
        <taxon>Branchiostoma</taxon>
    </lineage>
</organism>